<dbReference type="EMBL" id="LATX01001650">
    <property type="protein sequence ID" value="KTB39654.1"/>
    <property type="molecule type" value="Genomic_DNA"/>
</dbReference>
<evidence type="ECO:0000313" key="1">
    <source>
        <dbReference type="EMBL" id="KTB39654.1"/>
    </source>
</evidence>
<evidence type="ECO:0000313" key="2">
    <source>
        <dbReference type="Proteomes" id="UP000054988"/>
    </source>
</evidence>
<protein>
    <submittedName>
        <fullName evidence="1">Uncharacterized protein</fullName>
    </submittedName>
</protein>
<proteinExistence type="predicted"/>
<comment type="caution">
    <text evidence="1">The sequence shown here is derived from an EMBL/GenBank/DDBJ whole genome shotgun (WGS) entry which is preliminary data.</text>
</comment>
<accession>A0A0W0FTR0</accession>
<sequence length="60" mass="6609">MSPQASQNNVKENTFNSEFGKVSMTRLLIMRNDLILGSGQGIRTDMVIRAKGIGAVRTRV</sequence>
<reference evidence="1 2" key="1">
    <citation type="submission" date="2015-12" db="EMBL/GenBank/DDBJ databases">
        <title>Draft genome sequence of Moniliophthora roreri, the causal agent of frosty pod rot of cacao.</title>
        <authorList>
            <person name="Aime M.C."/>
            <person name="Diaz-Valderrama J.R."/>
            <person name="Kijpornyongpan T."/>
            <person name="Phillips-Mora W."/>
        </authorList>
    </citation>
    <scope>NUCLEOTIDE SEQUENCE [LARGE SCALE GENOMIC DNA]</scope>
    <source>
        <strain evidence="1 2">MCA 2952</strain>
    </source>
</reference>
<gene>
    <name evidence="1" type="ORF">WG66_7771</name>
</gene>
<dbReference type="AlphaFoldDB" id="A0A0W0FTR0"/>
<name>A0A0W0FTR0_MONRR</name>
<organism evidence="1 2">
    <name type="scientific">Moniliophthora roreri</name>
    <name type="common">Frosty pod rot fungus</name>
    <name type="synonym">Monilia roreri</name>
    <dbReference type="NCBI Taxonomy" id="221103"/>
    <lineage>
        <taxon>Eukaryota</taxon>
        <taxon>Fungi</taxon>
        <taxon>Dikarya</taxon>
        <taxon>Basidiomycota</taxon>
        <taxon>Agaricomycotina</taxon>
        <taxon>Agaricomycetes</taxon>
        <taxon>Agaricomycetidae</taxon>
        <taxon>Agaricales</taxon>
        <taxon>Marasmiineae</taxon>
        <taxon>Marasmiaceae</taxon>
        <taxon>Moniliophthora</taxon>
    </lineage>
</organism>
<dbReference type="Proteomes" id="UP000054988">
    <property type="component" value="Unassembled WGS sequence"/>
</dbReference>